<sequence length="148" mass="16333">MPKKPIRKKATSTNKQSKATSVNAAAQGANQTQKQPQMNSVDVLKQNLKGVNKGGLLEMLNKVKNTNQEDWKDPETVRNMAKRFAQQLNLPVSEERLNAFMNAFTDATKNSGANGPDANVESLVKKYGKGVADDSLLKEMKKFVKPNE</sequence>
<proteinExistence type="predicted"/>
<reference evidence="2" key="1">
    <citation type="submission" date="2021-12" db="EMBL/GenBank/DDBJ databases">
        <title>Alicyclobacillaceae gen. nov., sp. nov., isolated from chalcocite enrichment system.</title>
        <authorList>
            <person name="Jiang Z."/>
        </authorList>
    </citation>
    <scope>NUCLEOTIDE SEQUENCE</scope>
    <source>
        <strain evidence="2">MYW30-H2</strain>
    </source>
</reference>
<feature type="region of interest" description="Disordered" evidence="1">
    <location>
        <begin position="1"/>
        <end position="40"/>
    </location>
</feature>
<evidence type="ECO:0000256" key="1">
    <source>
        <dbReference type="SAM" id="MobiDB-lite"/>
    </source>
</evidence>
<organism evidence="2 3">
    <name type="scientific">Fodinisporobacter ferrooxydans</name>
    <dbReference type="NCBI Taxonomy" id="2901836"/>
    <lineage>
        <taxon>Bacteria</taxon>
        <taxon>Bacillati</taxon>
        <taxon>Bacillota</taxon>
        <taxon>Bacilli</taxon>
        <taxon>Bacillales</taxon>
        <taxon>Alicyclobacillaceae</taxon>
        <taxon>Fodinisporobacter</taxon>
    </lineage>
</organism>
<keyword evidence="3" id="KW-1185">Reference proteome</keyword>
<dbReference type="Proteomes" id="UP000830167">
    <property type="component" value="Chromosome"/>
</dbReference>
<protein>
    <submittedName>
        <fullName evidence="2">Uncharacterized protein</fullName>
    </submittedName>
</protein>
<feature type="compositionally biased region" description="Polar residues" evidence="1">
    <location>
        <begin position="11"/>
        <end position="40"/>
    </location>
</feature>
<accession>A0ABY4CUS0</accession>
<name>A0ABY4CUS0_9BACL</name>
<dbReference type="InterPro" id="IPR025942">
    <property type="entry name" value="SpoVIF"/>
</dbReference>
<dbReference type="EMBL" id="CP089291">
    <property type="protein sequence ID" value="UOF91635.1"/>
    <property type="molecule type" value="Genomic_DNA"/>
</dbReference>
<gene>
    <name evidence="2" type="ORF">LSG31_05130</name>
</gene>
<evidence type="ECO:0000313" key="2">
    <source>
        <dbReference type="EMBL" id="UOF91635.1"/>
    </source>
</evidence>
<feature type="compositionally biased region" description="Basic residues" evidence="1">
    <location>
        <begin position="1"/>
        <end position="10"/>
    </location>
</feature>
<dbReference type="RefSeq" id="WP_347438329.1">
    <property type="nucleotide sequence ID" value="NZ_CP089291.1"/>
</dbReference>
<evidence type="ECO:0000313" key="3">
    <source>
        <dbReference type="Proteomes" id="UP000830167"/>
    </source>
</evidence>
<dbReference type="Pfam" id="PF14069">
    <property type="entry name" value="SpoVIF"/>
    <property type="match status" value="1"/>
</dbReference>